<sequence length="79" mass="9271">MFANFRNTHLSSVYVTLRILLLLCVFADGCPNWLLSISVHLYFETVYNCLQIKAVISHYRFWHYELSTPPVVEFDVVCL</sequence>
<evidence type="ECO:0000313" key="2">
    <source>
        <dbReference type="EMBL" id="JAH19115.1"/>
    </source>
</evidence>
<dbReference type="AlphaFoldDB" id="A0A0E9QS59"/>
<proteinExistence type="predicted"/>
<reference evidence="2" key="1">
    <citation type="submission" date="2014-11" db="EMBL/GenBank/DDBJ databases">
        <authorList>
            <person name="Amaro Gonzalez C."/>
        </authorList>
    </citation>
    <scope>NUCLEOTIDE SEQUENCE</scope>
</reference>
<evidence type="ECO:0008006" key="3">
    <source>
        <dbReference type="Google" id="ProtNLM"/>
    </source>
</evidence>
<name>A0A0E9QS59_ANGAN</name>
<evidence type="ECO:0000256" key="1">
    <source>
        <dbReference type="SAM" id="SignalP"/>
    </source>
</evidence>
<protein>
    <recommendedName>
        <fullName evidence="3">Secreted protein</fullName>
    </recommendedName>
</protein>
<feature type="chain" id="PRO_5002431991" description="Secreted protein" evidence="1">
    <location>
        <begin position="30"/>
        <end position="79"/>
    </location>
</feature>
<keyword evidence="1" id="KW-0732">Signal</keyword>
<organism evidence="2">
    <name type="scientific">Anguilla anguilla</name>
    <name type="common">European freshwater eel</name>
    <name type="synonym">Muraena anguilla</name>
    <dbReference type="NCBI Taxonomy" id="7936"/>
    <lineage>
        <taxon>Eukaryota</taxon>
        <taxon>Metazoa</taxon>
        <taxon>Chordata</taxon>
        <taxon>Craniata</taxon>
        <taxon>Vertebrata</taxon>
        <taxon>Euteleostomi</taxon>
        <taxon>Actinopterygii</taxon>
        <taxon>Neopterygii</taxon>
        <taxon>Teleostei</taxon>
        <taxon>Anguilliformes</taxon>
        <taxon>Anguillidae</taxon>
        <taxon>Anguilla</taxon>
    </lineage>
</organism>
<accession>A0A0E9QS59</accession>
<dbReference type="EMBL" id="GBXM01089462">
    <property type="protein sequence ID" value="JAH19115.1"/>
    <property type="molecule type" value="Transcribed_RNA"/>
</dbReference>
<feature type="signal peptide" evidence="1">
    <location>
        <begin position="1"/>
        <end position="29"/>
    </location>
</feature>
<reference evidence="2" key="2">
    <citation type="journal article" date="2015" name="Fish Shellfish Immunol.">
        <title>Early steps in the European eel (Anguilla anguilla)-Vibrio vulnificus interaction in the gills: Role of the RtxA13 toxin.</title>
        <authorList>
            <person name="Callol A."/>
            <person name="Pajuelo D."/>
            <person name="Ebbesson L."/>
            <person name="Teles M."/>
            <person name="MacKenzie S."/>
            <person name="Amaro C."/>
        </authorList>
    </citation>
    <scope>NUCLEOTIDE SEQUENCE</scope>
</reference>